<dbReference type="InterPro" id="IPR017900">
    <property type="entry name" value="4Fe4S_Fe_S_CS"/>
</dbReference>
<accession>A0A1X9STH6</accession>
<name>A0A1X9STH6_9BACT</name>
<evidence type="ECO:0000256" key="6">
    <source>
        <dbReference type="ARBA" id="ARBA00023014"/>
    </source>
</evidence>
<evidence type="ECO:0000313" key="7">
    <source>
        <dbReference type="EMBL" id="ARQ99579.1"/>
    </source>
</evidence>
<dbReference type="EMBL" id="CP018788">
    <property type="protein sequence ID" value="ARQ99579.1"/>
    <property type="molecule type" value="Genomic_DNA"/>
</dbReference>
<evidence type="ECO:0000256" key="5">
    <source>
        <dbReference type="ARBA" id="ARBA00023004"/>
    </source>
</evidence>
<dbReference type="InterPro" id="IPR017896">
    <property type="entry name" value="4Fe4S_Fe-S-bd"/>
</dbReference>
<dbReference type="PROSITE" id="PS00198">
    <property type="entry name" value="4FE4S_FER_1"/>
    <property type="match status" value="1"/>
</dbReference>
<evidence type="ECO:0000256" key="2">
    <source>
        <dbReference type="ARBA" id="ARBA00022485"/>
    </source>
</evidence>
<keyword evidence="4" id="KW-0249">Electron transport</keyword>
<keyword evidence="2" id="KW-0004">4Fe-4S</keyword>
<dbReference type="PANTHER" id="PTHR42859">
    <property type="entry name" value="OXIDOREDUCTASE"/>
    <property type="match status" value="1"/>
</dbReference>
<dbReference type="GO" id="GO:0016491">
    <property type="term" value="F:oxidoreductase activity"/>
    <property type="evidence" value="ECO:0007669"/>
    <property type="project" value="UniProtKB-KW"/>
</dbReference>
<accession>A0A381DAN7</accession>
<dbReference type="PROSITE" id="PS51257">
    <property type="entry name" value="PROKAR_LIPOPROTEIN"/>
    <property type="match status" value="1"/>
</dbReference>
<gene>
    <name evidence="7" type="primary">nosG</name>
    <name evidence="7" type="ORF">CIGN_1324</name>
</gene>
<reference evidence="7 8" key="1">
    <citation type="journal article" date="2017" name="Genome Biol. Evol.">
        <title>Comparative Genomic Analysis Identifies a Campylobacter Clade Deficient in Selenium Metabolism.</title>
        <authorList>
            <person name="Miller W.G."/>
            <person name="Yee E."/>
            <person name="Lopes B.S."/>
            <person name="Chapman M.H."/>
            <person name="Huynh S."/>
            <person name="Bono J.L."/>
            <person name="Parker C.T."/>
            <person name="Strachan N.J.C."/>
            <person name="Forbes K.J."/>
        </authorList>
    </citation>
    <scope>NUCLEOTIDE SEQUENCE [LARGE SCALE GENOMIC DNA]</scope>
    <source>
        <strain evidence="7 8">NCTC 13003</strain>
    </source>
</reference>
<dbReference type="GO" id="GO:0051539">
    <property type="term" value="F:4 iron, 4 sulfur cluster binding"/>
    <property type="evidence" value="ECO:0007669"/>
    <property type="project" value="UniProtKB-KW"/>
</dbReference>
<dbReference type="CDD" id="cd16373">
    <property type="entry name" value="DMSOR_beta_like"/>
    <property type="match status" value="1"/>
</dbReference>
<dbReference type="STRING" id="1660064.CIGN_1324"/>
<organism evidence="7 8">
    <name type="scientific">Campylobacter devanensis</name>
    <dbReference type="NCBI Taxonomy" id="3161138"/>
    <lineage>
        <taxon>Bacteria</taxon>
        <taxon>Pseudomonadati</taxon>
        <taxon>Campylobacterota</taxon>
        <taxon>Epsilonproteobacteria</taxon>
        <taxon>Campylobacterales</taxon>
        <taxon>Campylobacteraceae</taxon>
        <taxon>Campylobacter</taxon>
    </lineage>
</organism>
<dbReference type="Proteomes" id="UP000194309">
    <property type="component" value="Chromosome"/>
</dbReference>
<dbReference type="EC" id="1.7.99.4" evidence="7"/>
<evidence type="ECO:0000256" key="1">
    <source>
        <dbReference type="ARBA" id="ARBA00022448"/>
    </source>
</evidence>
<evidence type="ECO:0000256" key="3">
    <source>
        <dbReference type="ARBA" id="ARBA00022723"/>
    </source>
</evidence>
<protein>
    <submittedName>
        <fullName evidence="7">Menaquinol dehydrogenase NosGH, periplasmic component NosG</fullName>
        <ecNumber evidence="7">1.7.99.4</ecNumber>
    </submittedName>
</protein>
<evidence type="ECO:0000313" key="8">
    <source>
        <dbReference type="Proteomes" id="UP000194309"/>
    </source>
</evidence>
<dbReference type="PROSITE" id="PS51379">
    <property type="entry name" value="4FE4S_FER_2"/>
    <property type="match status" value="3"/>
</dbReference>
<dbReference type="InterPro" id="IPR050294">
    <property type="entry name" value="RnfB_subfamily"/>
</dbReference>
<dbReference type="OrthoDB" id="9808559at2"/>
<dbReference type="Gene3D" id="3.30.70.20">
    <property type="match status" value="2"/>
</dbReference>
<keyword evidence="7" id="KW-0560">Oxidoreductase</keyword>
<dbReference type="GO" id="GO:0046872">
    <property type="term" value="F:metal ion binding"/>
    <property type="evidence" value="ECO:0007669"/>
    <property type="project" value="UniProtKB-KW"/>
</dbReference>
<keyword evidence="1" id="KW-0813">Transport</keyword>
<sequence>MNRREFSIFSIAAIGCAAGSGVLINKFYEPKLHLRPPGSVQNFESLCIKCGQCVQVCPYHSIELLGLDDGINLASAYINPSKRGCYLCDLFPCVLACPSGALDHSINSIKDVKMGVAVVRDIQKCYATLNKNVSQDDISILLNRQTYNQRESDAKKIIEDNIDKSCSLCVNSCPVDEAISFIQLNEKKVVKIESNCVGCGVCQEVCFAGVIEILPQKSYNEIYEESK</sequence>
<dbReference type="PANTHER" id="PTHR42859:SF10">
    <property type="entry name" value="DIMETHYLSULFOXIDE REDUCTASE CHAIN B"/>
    <property type="match status" value="1"/>
</dbReference>
<keyword evidence="5" id="KW-0408">Iron</keyword>
<evidence type="ECO:0000256" key="4">
    <source>
        <dbReference type="ARBA" id="ARBA00022982"/>
    </source>
</evidence>
<keyword evidence="3" id="KW-0479">Metal-binding</keyword>
<dbReference type="Pfam" id="PF12838">
    <property type="entry name" value="Fer4_7"/>
    <property type="match status" value="2"/>
</dbReference>
<dbReference type="SUPFAM" id="SSF54862">
    <property type="entry name" value="4Fe-4S ferredoxins"/>
    <property type="match status" value="1"/>
</dbReference>
<proteinExistence type="predicted"/>
<dbReference type="KEGG" id="cdev:CIGN_1324"/>
<keyword evidence="6" id="KW-0411">Iron-sulfur</keyword>
<keyword evidence="8" id="KW-1185">Reference proteome</keyword>
<dbReference type="AlphaFoldDB" id="A0A1X9STH6"/>